<gene>
    <name evidence="2" type="ORF">BK716_14980</name>
</gene>
<protein>
    <submittedName>
        <fullName evidence="2">Uncharacterized protein</fullName>
    </submittedName>
</protein>
<evidence type="ECO:0000313" key="3">
    <source>
        <dbReference type="Proteomes" id="UP000194816"/>
    </source>
</evidence>
<dbReference type="EMBL" id="MOOK01000123">
    <property type="protein sequence ID" value="OUB50551.1"/>
    <property type="molecule type" value="Genomic_DNA"/>
</dbReference>
<keyword evidence="1" id="KW-0175">Coiled coil</keyword>
<organism evidence="2 3">
    <name type="scientific">Bacillus thuringiensis subsp. higo</name>
    <dbReference type="NCBI Taxonomy" id="132266"/>
    <lineage>
        <taxon>Bacteria</taxon>
        <taxon>Bacillati</taxon>
        <taxon>Bacillota</taxon>
        <taxon>Bacilli</taxon>
        <taxon>Bacillales</taxon>
        <taxon>Bacillaceae</taxon>
        <taxon>Bacillus</taxon>
        <taxon>Bacillus cereus group</taxon>
    </lineage>
</organism>
<accession>A0A9X6LNJ6</accession>
<proteinExistence type="predicted"/>
<dbReference type="AlphaFoldDB" id="A0A9X6LNJ6"/>
<sequence>MNKFGIVLMLGIVGIGIYATSQTAKVADYQKKYENTKNTLQEVKTQNKQLDRALKSQEKNTDVEVKKNAEEFLQAFFEYDTAKGERAWTKIQPFVTENALKMLVPAGTDLNQPIEKTETDKTIVSDIDKVLLYYTPIDATHANIFARVWQKITVNGQSSITQMPLDISLQYEEEKKRWIVDEMKIQQPLREDGYIN</sequence>
<feature type="coiled-coil region" evidence="1">
    <location>
        <begin position="26"/>
        <end position="60"/>
    </location>
</feature>
<dbReference type="Proteomes" id="UP000194816">
    <property type="component" value="Unassembled WGS sequence"/>
</dbReference>
<name>A0A9X6LNJ6_BACUH</name>
<reference evidence="2 3" key="1">
    <citation type="submission" date="2016-10" db="EMBL/GenBank/DDBJ databases">
        <title>Comparative genomics of Bacillus thuringiensis reveals a path to pathogens against multiple invertebrate hosts.</title>
        <authorList>
            <person name="Zheng J."/>
            <person name="Gao Q."/>
            <person name="Liu H."/>
            <person name="Peng D."/>
            <person name="Ruan L."/>
            <person name="Sun M."/>
        </authorList>
    </citation>
    <scope>NUCLEOTIDE SEQUENCE [LARGE SCALE GENOMIC DNA]</scope>
    <source>
        <strain evidence="2">BGSC 4AU1</strain>
    </source>
</reference>
<evidence type="ECO:0000313" key="2">
    <source>
        <dbReference type="EMBL" id="OUB50551.1"/>
    </source>
</evidence>
<evidence type="ECO:0000256" key="1">
    <source>
        <dbReference type="SAM" id="Coils"/>
    </source>
</evidence>
<comment type="caution">
    <text evidence="2">The sequence shown here is derived from an EMBL/GenBank/DDBJ whole genome shotgun (WGS) entry which is preliminary data.</text>
</comment>
<dbReference type="RefSeq" id="WP_088114810.1">
    <property type="nucleotide sequence ID" value="NZ_MOOK01000123.1"/>
</dbReference>